<dbReference type="Gene3D" id="1.10.3720.10">
    <property type="entry name" value="MetI-like"/>
    <property type="match status" value="1"/>
</dbReference>
<gene>
    <name evidence="9" type="ORF">KCQ71_17405</name>
</gene>
<comment type="subcellular location">
    <subcellularLocation>
        <location evidence="1 7">Cell membrane</location>
        <topology evidence="1 7">Multi-pass membrane protein</topology>
    </subcellularLocation>
</comment>
<evidence type="ECO:0000256" key="3">
    <source>
        <dbReference type="ARBA" id="ARBA00022475"/>
    </source>
</evidence>
<feature type="transmembrane region" description="Helical" evidence="7">
    <location>
        <begin position="156"/>
        <end position="179"/>
    </location>
</feature>
<comment type="similarity">
    <text evidence="7">Belongs to the binding-protein-dependent transport system permease family.</text>
</comment>
<dbReference type="InterPro" id="IPR000515">
    <property type="entry name" value="MetI-like"/>
</dbReference>
<name>A0ABS7SC48_9MICO</name>
<keyword evidence="10" id="KW-1185">Reference proteome</keyword>
<evidence type="ECO:0000256" key="6">
    <source>
        <dbReference type="ARBA" id="ARBA00023136"/>
    </source>
</evidence>
<comment type="caution">
    <text evidence="9">The sequence shown here is derived from an EMBL/GenBank/DDBJ whole genome shotgun (WGS) entry which is preliminary data.</text>
</comment>
<evidence type="ECO:0000259" key="8">
    <source>
        <dbReference type="PROSITE" id="PS50928"/>
    </source>
</evidence>
<feature type="transmembrane region" description="Helical" evidence="7">
    <location>
        <begin position="262"/>
        <end position="280"/>
    </location>
</feature>
<evidence type="ECO:0000313" key="10">
    <source>
        <dbReference type="Proteomes" id="UP000826651"/>
    </source>
</evidence>
<keyword evidence="4 7" id="KW-0812">Transmembrane</keyword>
<dbReference type="PROSITE" id="PS50928">
    <property type="entry name" value="ABC_TM1"/>
    <property type="match status" value="1"/>
</dbReference>
<keyword evidence="5 7" id="KW-1133">Transmembrane helix</keyword>
<protein>
    <submittedName>
        <fullName evidence="9">Carbohydrate ABC transporter permease</fullName>
    </submittedName>
</protein>
<dbReference type="SUPFAM" id="SSF161098">
    <property type="entry name" value="MetI-like"/>
    <property type="match status" value="1"/>
</dbReference>
<accession>A0ABS7SC48</accession>
<evidence type="ECO:0000256" key="7">
    <source>
        <dbReference type="RuleBase" id="RU363032"/>
    </source>
</evidence>
<dbReference type="PANTHER" id="PTHR43744:SF6">
    <property type="entry name" value="ABC TRANSPORTER PERMEASE PROTEIN YESQ-RELATED"/>
    <property type="match status" value="1"/>
</dbReference>
<dbReference type="InterPro" id="IPR035906">
    <property type="entry name" value="MetI-like_sf"/>
</dbReference>
<dbReference type="Proteomes" id="UP000826651">
    <property type="component" value="Unassembled WGS sequence"/>
</dbReference>
<evidence type="ECO:0000313" key="9">
    <source>
        <dbReference type="EMBL" id="MBZ2197941.1"/>
    </source>
</evidence>
<proteinExistence type="inferred from homology"/>
<reference evidence="9 10" key="1">
    <citation type="submission" date="2021-04" db="EMBL/GenBank/DDBJ databases">
        <title>Ruania sp. nov., isolated from sandy soil of mangrove forest.</title>
        <authorList>
            <person name="Ge X."/>
            <person name="Huang R."/>
            <person name="Liu W."/>
        </authorList>
    </citation>
    <scope>NUCLEOTIDE SEQUENCE [LARGE SCALE GENOMIC DNA]</scope>
    <source>
        <strain evidence="9 10">N2-46</strain>
    </source>
</reference>
<sequence>MATSSLDRVVADPVKLRTSRLRRNRWLRQILVSVALVAMIYPLLWMIRLSFLPESEVANAGLWPEGIWTGINYTEGWSTLSVDFTTFFLNSAVVAILALIGNLLACSLSAYVLARLRFRLQPVYFGVVIATLLIPVHVLLIPQYLTFSYIGALNTFIPLVLPKFLATDAFFVFLMIQFVRGIPRELDQAAFMDGAGYFRIYWSIILPLMRPALATTAIFTVIWTWNDFLGPLIYLTRTSLYTVPVALNALLSTDTGFGTGRLLAMSVLSLVPLVIFFFVAQKQILEGISSSGLK</sequence>
<feature type="transmembrane region" description="Helical" evidence="7">
    <location>
        <begin position="87"/>
        <end position="111"/>
    </location>
</feature>
<keyword evidence="2 7" id="KW-0813">Transport</keyword>
<feature type="transmembrane region" description="Helical" evidence="7">
    <location>
        <begin position="200"/>
        <end position="225"/>
    </location>
</feature>
<dbReference type="EMBL" id="JAGSHT010000016">
    <property type="protein sequence ID" value="MBZ2197941.1"/>
    <property type="molecule type" value="Genomic_DNA"/>
</dbReference>
<feature type="domain" description="ABC transmembrane type-1" evidence="8">
    <location>
        <begin position="88"/>
        <end position="280"/>
    </location>
</feature>
<feature type="transmembrane region" description="Helical" evidence="7">
    <location>
        <begin position="26"/>
        <end position="47"/>
    </location>
</feature>
<evidence type="ECO:0000256" key="4">
    <source>
        <dbReference type="ARBA" id="ARBA00022692"/>
    </source>
</evidence>
<dbReference type="CDD" id="cd06261">
    <property type="entry name" value="TM_PBP2"/>
    <property type="match status" value="1"/>
</dbReference>
<dbReference type="PANTHER" id="PTHR43744">
    <property type="entry name" value="ABC TRANSPORTER PERMEASE PROTEIN MG189-RELATED-RELATED"/>
    <property type="match status" value="1"/>
</dbReference>
<evidence type="ECO:0000256" key="2">
    <source>
        <dbReference type="ARBA" id="ARBA00022448"/>
    </source>
</evidence>
<evidence type="ECO:0000256" key="5">
    <source>
        <dbReference type="ARBA" id="ARBA00022989"/>
    </source>
</evidence>
<keyword evidence="3" id="KW-1003">Cell membrane</keyword>
<organism evidence="9 10">
    <name type="scientific">Occultella gossypii</name>
    <dbReference type="NCBI Taxonomy" id="2800820"/>
    <lineage>
        <taxon>Bacteria</taxon>
        <taxon>Bacillati</taxon>
        <taxon>Actinomycetota</taxon>
        <taxon>Actinomycetes</taxon>
        <taxon>Micrococcales</taxon>
        <taxon>Ruaniaceae</taxon>
        <taxon>Occultella</taxon>
    </lineage>
</organism>
<evidence type="ECO:0000256" key="1">
    <source>
        <dbReference type="ARBA" id="ARBA00004651"/>
    </source>
</evidence>
<dbReference type="Pfam" id="PF00528">
    <property type="entry name" value="BPD_transp_1"/>
    <property type="match status" value="1"/>
</dbReference>
<feature type="transmembrane region" description="Helical" evidence="7">
    <location>
        <begin position="123"/>
        <end position="144"/>
    </location>
</feature>
<keyword evidence="6 7" id="KW-0472">Membrane</keyword>